<accession>A0A0G1NCR5</accession>
<organism evidence="2 3">
    <name type="scientific">Candidatus Azambacteria bacterium GW2011_GWA2_45_90</name>
    <dbReference type="NCBI Taxonomy" id="1618614"/>
    <lineage>
        <taxon>Bacteria</taxon>
        <taxon>Candidatus Azamiibacteriota</taxon>
    </lineage>
</organism>
<comment type="caution">
    <text evidence="2">The sequence shown here is derived from an EMBL/GenBank/DDBJ whole genome shotgun (WGS) entry which is preliminary data.</text>
</comment>
<feature type="region of interest" description="Disordered" evidence="1">
    <location>
        <begin position="1"/>
        <end position="24"/>
    </location>
</feature>
<sequence>MEGEKEIKKFETPAETSEGEEACLPTDTELLSEKALEDDFELDEDLDRLPI</sequence>
<dbReference type="AlphaFoldDB" id="A0A0G1NCR5"/>
<evidence type="ECO:0000256" key="1">
    <source>
        <dbReference type="SAM" id="MobiDB-lite"/>
    </source>
</evidence>
<evidence type="ECO:0000313" key="2">
    <source>
        <dbReference type="EMBL" id="KKU18132.1"/>
    </source>
</evidence>
<protein>
    <submittedName>
        <fullName evidence="2">Uncharacterized protein</fullName>
    </submittedName>
</protein>
<proteinExistence type="predicted"/>
<dbReference type="Proteomes" id="UP000034644">
    <property type="component" value="Unassembled WGS sequence"/>
</dbReference>
<dbReference type="EMBL" id="LCLO01000022">
    <property type="protein sequence ID" value="KKU18132.1"/>
    <property type="molecule type" value="Genomic_DNA"/>
</dbReference>
<feature type="compositionally biased region" description="Basic and acidic residues" evidence="1">
    <location>
        <begin position="1"/>
        <end position="12"/>
    </location>
</feature>
<name>A0A0G1NCR5_9BACT</name>
<reference evidence="2 3" key="1">
    <citation type="journal article" date="2015" name="Nature">
        <title>rRNA introns, odd ribosomes, and small enigmatic genomes across a large radiation of phyla.</title>
        <authorList>
            <person name="Brown C.T."/>
            <person name="Hug L.A."/>
            <person name="Thomas B.C."/>
            <person name="Sharon I."/>
            <person name="Castelle C.J."/>
            <person name="Singh A."/>
            <person name="Wilkins M.J."/>
            <person name="Williams K.H."/>
            <person name="Banfield J.F."/>
        </authorList>
    </citation>
    <scope>NUCLEOTIDE SEQUENCE [LARGE SCALE GENOMIC DNA]</scope>
</reference>
<evidence type="ECO:0000313" key="3">
    <source>
        <dbReference type="Proteomes" id="UP000034644"/>
    </source>
</evidence>
<gene>
    <name evidence="2" type="ORF">UX27_C0022G0006</name>
</gene>